<evidence type="ECO:0000313" key="2">
    <source>
        <dbReference type="Proteomes" id="UP001497644"/>
    </source>
</evidence>
<organism evidence="1 2">
    <name type="scientific">Lasius platythorax</name>
    <dbReference type="NCBI Taxonomy" id="488582"/>
    <lineage>
        <taxon>Eukaryota</taxon>
        <taxon>Metazoa</taxon>
        <taxon>Ecdysozoa</taxon>
        <taxon>Arthropoda</taxon>
        <taxon>Hexapoda</taxon>
        <taxon>Insecta</taxon>
        <taxon>Pterygota</taxon>
        <taxon>Neoptera</taxon>
        <taxon>Endopterygota</taxon>
        <taxon>Hymenoptera</taxon>
        <taxon>Apocrita</taxon>
        <taxon>Aculeata</taxon>
        <taxon>Formicoidea</taxon>
        <taxon>Formicidae</taxon>
        <taxon>Formicinae</taxon>
        <taxon>Lasius</taxon>
        <taxon>Lasius</taxon>
    </lineage>
</organism>
<name>A0AAV2NN94_9HYME</name>
<gene>
    <name evidence="1" type="ORF">LPLAT_LOCUS6853</name>
</gene>
<keyword evidence="2" id="KW-1185">Reference proteome</keyword>
<accession>A0AAV2NN94</accession>
<dbReference type="Proteomes" id="UP001497644">
    <property type="component" value="Chromosome 2"/>
</dbReference>
<dbReference type="AlphaFoldDB" id="A0AAV2NN94"/>
<proteinExistence type="predicted"/>
<dbReference type="EMBL" id="OZ034825">
    <property type="protein sequence ID" value="CAL1680907.1"/>
    <property type="molecule type" value="Genomic_DNA"/>
</dbReference>
<sequence>MPTRAKEAARFEALRTRLYRLTEEQLRSEAATLELSTEGSHQRILDRVLDHYVRNTSLREMGTLPQKRA</sequence>
<evidence type="ECO:0000313" key="1">
    <source>
        <dbReference type="EMBL" id="CAL1680907.1"/>
    </source>
</evidence>
<reference evidence="1" key="1">
    <citation type="submission" date="2024-04" db="EMBL/GenBank/DDBJ databases">
        <authorList>
            <consortium name="Molecular Ecology Group"/>
        </authorList>
    </citation>
    <scope>NUCLEOTIDE SEQUENCE</scope>
</reference>
<protein>
    <submittedName>
        <fullName evidence="1">Uncharacterized protein</fullName>
    </submittedName>
</protein>